<evidence type="ECO:0000313" key="2">
    <source>
        <dbReference type="EMBL" id="DAG03493.1"/>
    </source>
</evidence>
<protein>
    <submittedName>
        <fullName evidence="2">Uncharacterized protein</fullName>
    </submittedName>
</protein>
<name>A0A8S5V9V1_9CAUD</name>
<accession>A0A8S5V9V1</accession>
<sequence length="34" mass="4088">MPSKRRVSLIKKLNKAIDEMEAKNKEIEKQFKKK</sequence>
<dbReference type="EMBL" id="BK016230">
    <property type="protein sequence ID" value="DAG03493.1"/>
    <property type="molecule type" value="Genomic_DNA"/>
</dbReference>
<proteinExistence type="predicted"/>
<evidence type="ECO:0000256" key="1">
    <source>
        <dbReference type="SAM" id="Coils"/>
    </source>
</evidence>
<reference evidence="2" key="1">
    <citation type="journal article" date="2021" name="Proc. Natl. Acad. Sci. U.S.A.">
        <title>A Catalog of Tens of Thousands of Viruses from Human Metagenomes Reveals Hidden Associations with Chronic Diseases.</title>
        <authorList>
            <person name="Tisza M.J."/>
            <person name="Buck C.B."/>
        </authorList>
    </citation>
    <scope>NUCLEOTIDE SEQUENCE</scope>
    <source>
        <strain evidence="2">CtUml7</strain>
    </source>
</reference>
<organism evidence="2">
    <name type="scientific">Ackermannviridae sp. ctUml7</name>
    <dbReference type="NCBI Taxonomy" id="2825753"/>
    <lineage>
        <taxon>Viruses</taxon>
        <taxon>Duplodnaviria</taxon>
        <taxon>Heunggongvirae</taxon>
        <taxon>Uroviricota</taxon>
        <taxon>Caudoviricetes</taxon>
        <taxon>Pantevenvirales</taxon>
        <taxon>Ackermannviridae</taxon>
    </lineage>
</organism>
<feature type="coiled-coil region" evidence="1">
    <location>
        <begin position="6"/>
        <end position="33"/>
    </location>
</feature>
<keyword evidence="1" id="KW-0175">Coiled coil</keyword>